<dbReference type="AlphaFoldDB" id="A0A076MYE8"/>
<protein>
    <submittedName>
        <fullName evidence="1">Uncharacterized protein</fullName>
    </submittedName>
</protein>
<gene>
    <name evidence="1" type="ORF">AMETH_3924</name>
</gene>
<dbReference type="KEGG" id="amq:AMETH_3924"/>
<dbReference type="EMBL" id="CP009110">
    <property type="protein sequence ID" value="AIJ24016.1"/>
    <property type="molecule type" value="Genomic_DNA"/>
</dbReference>
<dbReference type="HOGENOM" id="CLU_3303695_0_0_11"/>
<evidence type="ECO:0000313" key="2">
    <source>
        <dbReference type="Proteomes" id="UP000062973"/>
    </source>
</evidence>
<dbReference type="PATRIC" id="fig|1068978.7.peg.4205"/>
<proteinExistence type="predicted"/>
<accession>A0A076MYE8</accession>
<sequence length="39" mass="4287">MMGFAARPKRITPGVEMHELVAALRTELLAELGALERAH</sequence>
<evidence type="ECO:0000313" key="1">
    <source>
        <dbReference type="EMBL" id="AIJ24016.1"/>
    </source>
</evidence>
<name>A0A076MYE8_AMYME</name>
<reference evidence="1 2" key="1">
    <citation type="submission" date="2014-07" db="EMBL/GenBank/DDBJ databases">
        <title>Whole Genome Sequence of the Amycolatopsis methanolica 239.</title>
        <authorList>
            <person name="Tang B."/>
        </authorList>
    </citation>
    <scope>NUCLEOTIDE SEQUENCE [LARGE SCALE GENOMIC DNA]</scope>
    <source>
        <strain evidence="1 2">239</strain>
    </source>
</reference>
<dbReference type="Proteomes" id="UP000062973">
    <property type="component" value="Chromosome"/>
</dbReference>
<keyword evidence="2" id="KW-1185">Reference proteome</keyword>
<organism evidence="1 2">
    <name type="scientific">Amycolatopsis methanolica 239</name>
    <dbReference type="NCBI Taxonomy" id="1068978"/>
    <lineage>
        <taxon>Bacteria</taxon>
        <taxon>Bacillati</taxon>
        <taxon>Actinomycetota</taxon>
        <taxon>Actinomycetes</taxon>
        <taxon>Pseudonocardiales</taxon>
        <taxon>Pseudonocardiaceae</taxon>
        <taxon>Amycolatopsis</taxon>
        <taxon>Amycolatopsis methanolica group</taxon>
    </lineage>
</organism>